<keyword evidence="2 9" id="KW-0812">Transmembrane</keyword>
<name>D2VWE2_NAEGR</name>
<evidence type="ECO:0000256" key="3">
    <source>
        <dbReference type="ARBA" id="ARBA00022741"/>
    </source>
</evidence>
<feature type="transmembrane region" description="Helical" evidence="9">
    <location>
        <begin position="893"/>
        <end position="914"/>
    </location>
</feature>
<dbReference type="RefSeq" id="XP_002671565.1">
    <property type="nucleotide sequence ID" value="XM_002671519.1"/>
</dbReference>
<dbReference type="Proteomes" id="UP000006671">
    <property type="component" value="Unassembled WGS sequence"/>
</dbReference>
<feature type="transmembrane region" description="Helical" evidence="9">
    <location>
        <begin position="358"/>
        <end position="383"/>
    </location>
</feature>
<dbReference type="GO" id="GO:0004383">
    <property type="term" value="F:guanylate cyclase activity"/>
    <property type="evidence" value="ECO:0007669"/>
    <property type="project" value="TreeGrafter"/>
</dbReference>
<dbReference type="EMBL" id="GG738904">
    <property type="protein sequence ID" value="EFC38821.1"/>
    <property type="molecule type" value="Genomic_DNA"/>
</dbReference>
<dbReference type="InterPro" id="IPR018297">
    <property type="entry name" value="A/G_cyclase_CS"/>
</dbReference>
<feature type="transmembrane region" description="Helical" evidence="9">
    <location>
        <begin position="294"/>
        <end position="313"/>
    </location>
</feature>
<feature type="transmembrane region" description="Helical" evidence="9">
    <location>
        <begin position="680"/>
        <end position="701"/>
    </location>
</feature>
<feature type="transmembrane region" description="Helical" evidence="9">
    <location>
        <begin position="713"/>
        <end position="731"/>
    </location>
</feature>
<keyword evidence="6 7" id="KW-0456">Lyase</keyword>
<feature type="transmembrane region" description="Helical" evidence="9">
    <location>
        <begin position="325"/>
        <end position="346"/>
    </location>
</feature>
<evidence type="ECO:0000256" key="9">
    <source>
        <dbReference type="SAM" id="Phobius"/>
    </source>
</evidence>
<evidence type="ECO:0000256" key="1">
    <source>
        <dbReference type="ARBA" id="ARBA00004370"/>
    </source>
</evidence>
<keyword evidence="5 9" id="KW-0472">Membrane</keyword>
<feature type="transmembrane region" description="Helical" evidence="9">
    <location>
        <begin position="966"/>
        <end position="987"/>
    </location>
</feature>
<dbReference type="GO" id="GO:0035556">
    <property type="term" value="P:intracellular signal transduction"/>
    <property type="evidence" value="ECO:0007669"/>
    <property type="project" value="InterPro"/>
</dbReference>
<dbReference type="SMART" id="SM00044">
    <property type="entry name" value="CYCc"/>
    <property type="match status" value="1"/>
</dbReference>
<feature type="transmembrane region" description="Helical" evidence="9">
    <location>
        <begin position="133"/>
        <end position="156"/>
    </location>
</feature>
<feature type="transmembrane region" description="Helical" evidence="9">
    <location>
        <begin position="176"/>
        <end position="195"/>
    </location>
</feature>
<dbReference type="GO" id="GO:0001653">
    <property type="term" value="F:peptide receptor activity"/>
    <property type="evidence" value="ECO:0007669"/>
    <property type="project" value="TreeGrafter"/>
</dbReference>
<keyword evidence="12" id="KW-1185">Reference proteome</keyword>
<dbReference type="CDD" id="cd07302">
    <property type="entry name" value="CHD"/>
    <property type="match status" value="1"/>
</dbReference>
<reference evidence="11 12" key="1">
    <citation type="journal article" date="2010" name="Cell">
        <title>The genome of Naegleria gruberi illuminates early eukaryotic versatility.</title>
        <authorList>
            <person name="Fritz-Laylin L.K."/>
            <person name="Prochnik S.E."/>
            <person name="Ginger M.L."/>
            <person name="Dacks J.B."/>
            <person name="Carpenter M.L."/>
            <person name="Field M.C."/>
            <person name="Kuo A."/>
            <person name="Paredez A."/>
            <person name="Chapman J."/>
            <person name="Pham J."/>
            <person name="Shu S."/>
            <person name="Neupane R."/>
            <person name="Cipriano M."/>
            <person name="Mancuso J."/>
            <person name="Tu H."/>
            <person name="Salamov A."/>
            <person name="Lindquist E."/>
            <person name="Shapiro H."/>
            <person name="Lucas S."/>
            <person name="Grigoriev I.V."/>
            <person name="Cande W.Z."/>
            <person name="Fulton C."/>
            <person name="Rokhsar D.S."/>
            <person name="Dawson S.C."/>
        </authorList>
    </citation>
    <scope>NUCLEOTIDE SEQUENCE [LARGE SCALE GENOMIC DNA]</scope>
    <source>
        <strain evidence="11 12">NEG-M</strain>
    </source>
</reference>
<dbReference type="PANTHER" id="PTHR11920">
    <property type="entry name" value="GUANYLYL CYCLASE"/>
    <property type="match status" value="1"/>
</dbReference>
<evidence type="ECO:0000256" key="6">
    <source>
        <dbReference type="ARBA" id="ARBA00023239"/>
    </source>
</evidence>
<dbReference type="PROSITE" id="PS00452">
    <property type="entry name" value="GUANYLATE_CYCLASE_1"/>
    <property type="match status" value="1"/>
</dbReference>
<dbReference type="Gene3D" id="3.30.70.1230">
    <property type="entry name" value="Nucleotide cyclase"/>
    <property type="match status" value="1"/>
</dbReference>
<dbReference type="GO" id="GO:0007168">
    <property type="term" value="P:receptor guanylyl cyclase signaling pathway"/>
    <property type="evidence" value="ECO:0007669"/>
    <property type="project" value="TreeGrafter"/>
</dbReference>
<dbReference type="InterPro" id="IPR050401">
    <property type="entry name" value="Cyclic_nucleotide_synthase"/>
</dbReference>
<dbReference type="GO" id="GO:0004016">
    <property type="term" value="F:adenylate cyclase activity"/>
    <property type="evidence" value="ECO:0007669"/>
    <property type="project" value="TreeGrafter"/>
</dbReference>
<feature type="transmembrane region" description="Helical" evidence="9">
    <location>
        <begin position="228"/>
        <end position="255"/>
    </location>
</feature>
<dbReference type="SUPFAM" id="SSF55073">
    <property type="entry name" value="Nucleotide cyclase"/>
    <property type="match status" value="1"/>
</dbReference>
<comment type="similarity">
    <text evidence="7">Belongs to the adenylyl cyclase class-4/guanylyl cyclase family.</text>
</comment>
<keyword evidence="4 9" id="KW-1133">Transmembrane helix</keyword>
<evidence type="ECO:0000313" key="11">
    <source>
        <dbReference type="EMBL" id="EFC38821.1"/>
    </source>
</evidence>
<dbReference type="GeneID" id="8858815"/>
<dbReference type="InterPro" id="IPR001054">
    <property type="entry name" value="A/G_cyclase"/>
</dbReference>
<evidence type="ECO:0000259" key="10">
    <source>
        <dbReference type="PROSITE" id="PS50125"/>
    </source>
</evidence>
<evidence type="ECO:0000256" key="4">
    <source>
        <dbReference type="ARBA" id="ARBA00022989"/>
    </source>
</evidence>
<evidence type="ECO:0000256" key="2">
    <source>
        <dbReference type="ARBA" id="ARBA00022692"/>
    </source>
</evidence>
<dbReference type="VEuPathDB" id="AmoebaDB:NAEGRDRAFT_73350"/>
<evidence type="ECO:0000256" key="7">
    <source>
        <dbReference type="RuleBase" id="RU000405"/>
    </source>
</evidence>
<dbReference type="GO" id="GO:0000166">
    <property type="term" value="F:nucleotide binding"/>
    <property type="evidence" value="ECO:0007669"/>
    <property type="project" value="UniProtKB-KW"/>
</dbReference>
<accession>D2VWE2</accession>
<keyword evidence="3" id="KW-0547">Nucleotide-binding</keyword>
<proteinExistence type="inferred from homology"/>
<evidence type="ECO:0000256" key="8">
    <source>
        <dbReference type="SAM" id="MobiDB-lite"/>
    </source>
</evidence>
<feature type="transmembrane region" description="Helical" evidence="9">
    <location>
        <begin position="1167"/>
        <end position="1188"/>
    </location>
</feature>
<dbReference type="eggNOG" id="KOG1023">
    <property type="taxonomic scope" value="Eukaryota"/>
</dbReference>
<feature type="domain" description="Guanylate cyclase" evidence="10">
    <location>
        <begin position="1316"/>
        <end position="1445"/>
    </location>
</feature>
<dbReference type="Pfam" id="PF00211">
    <property type="entry name" value="Guanylate_cyc"/>
    <property type="match status" value="1"/>
</dbReference>
<gene>
    <name evidence="11" type="ORF">NAEGRDRAFT_73350</name>
</gene>
<dbReference type="PROSITE" id="PS50125">
    <property type="entry name" value="GUANYLATE_CYCLASE_2"/>
    <property type="match status" value="1"/>
</dbReference>
<feature type="transmembrane region" description="Helical" evidence="9">
    <location>
        <begin position="75"/>
        <end position="95"/>
    </location>
</feature>
<feature type="region of interest" description="Disordered" evidence="8">
    <location>
        <begin position="1"/>
        <end position="22"/>
    </location>
</feature>
<comment type="subcellular location">
    <subcellularLocation>
        <location evidence="1">Membrane</location>
    </subcellularLocation>
</comment>
<protein>
    <submittedName>
        <fullName evidence="11">Predicted protein</fullName>
    </submittedName>
</protein>
<sequence>MQDSFASFKHQSGQNMMNSSTMDSQSIVGQSTQFSFELESGTDQQPDLISSFNEKITGHLTDLQSNSSYNGWKSMILYGAINLYYWYLLIVLPLVPTFSQEILNPNTTTSPFGYYGSWIFRGMAFPLTLGLDLLPYDGFVGVGIVVLLVTFFLTCLHLQNLTPKRNAKLQEILSKILGIATHTFLFIGPAMMYALTNFTDCRSTTEDGVLSFMLSRDSSAECVAGTNIIFMVLACIALIFLEMVMFFSGFVYPIFSSTGTIAFLPQDNTPVALVFASVGLRIMTSFSIPSNYLYGRAVCHIVIGIIPLIVMFYQVPFVRMIENAIYTGILGASIGSAVGVLVSTFVSSGTDIGMSLGMLGMTVGCSLLFGLLCSLIMFFYLVVTVKRVRNFLKSIDEDIQIITPLIENTLGLRNMEIFFRLSLRKRFSPDFNEDDENLEDFPRCLIYAKREAMNKSFINTGMLFLCATAISKVRDIQSLSLTLFKKALKSSKNPFTNYLITTHMKIIELGVTDAISLKSSLSVLEKKRVELKAIHKMFFKEFTNEIPNKDKIENFVTMANDIVQYCDQTFSVLLSRGRDKTILRYYANYIETVKMDKDAASALIDEANLLEEEDVRGVIRKGRHKTNRVLPTDKKMTFIEEMSQTGEEDFLGLDTRQATEKKQAIYRNALAVPYKSNWRYLMLVILSVLAVGTLSATLGLGLFNSIRATETNLVIQSCLPMLVPEGLLRYVRMRQIMLELFTNQRISLPAVGSVNRANVDNYLSYFENKIATKRDNLLSLAENSRSHRFTDSMYKDYTQRKEVYIPVPSKNGSLTYLENYMKNVSMSEITLEFAKHANYFSEFSVEAFNTTSSSFTFMFVFFNRVQAAQGFRSFCQSFQQSETTYIDENDKALWTYILVSGSISCIYILLYSIISRLEMERLSRIIKLYKKIPKDTIGVIYHNLDKTCPDHNSKSGRTFLSKPKNLAIMLPVVLLILYSATAALIYFESSMNIANSKDAITSVDNLAVLTRFTVKLSTKLGEMFAFFSVPHGRPVNAAVTFDQVELYRNEVRDFATIVQDSYDSFIETYTRGSSGGVVGKYPAIDELVGGPANCTGDRNCSLQAMLSSYVSQVTTMAEEYFNPLFSAQVEPTFYKYLSLYNMNEEIYDRVMKILDLLEKHTSESSKVISIVTFAVFFLFLFLVSFLLYRSAQVYDDEITTIRSLLSYLPLDYLESNEQIKNFIFFNGFKSEKVAKKEEDENSMNNLLDSMVDGAFLSNERGEVVLFNKAAQKKQKALLAEEKKNSEALLRNILPEAVASKLKSGDTFIAERFTDVTCFFSDMVGFTSLSSNMNPSDLVLMLNEIVNGFDDLTDKYTLEKIKTIGDAYFCVGGLHNNSQSDHPERVLRFSIDCLDVIKIHNENHPDSRINIRLGINTGSVVAGVIGKKKFAYDLWGDTINMASRMESTSLAGRIHISRSTYERVHDLGLEFEERQVEVKGKGLCQTYLLLAKYHADPLAESFVNHHLMDAVEPMDDDNVNQDHD</sequence>
<dbReference type="PANTHER" id="PTHR11920:SF335">
    <property type="entry name" value="GUANYLATE CYCLASE"/>
    <property type="match status" value="1"/>
</dbReference>
<dbReference type="KEGG" id="ngr:NAEGRDRAFT_73350"/>
<feature type="transmembrane region" description="Helical" evidence="9">
    <location>
        <begin position="267"/>
        <end position="288"/>
    </location>
</feature>
<evidence type="ECO:0000313" key="12">
    <source>
        <dbReference type="Proteomes" id="UP000006671"/>
    </source>
</evidence>
<evidence type="ECO:0000256" key="5">
    <source>
        <dbReference type="ARBA" id="ARBA00023136"/>
    </source>
</evidence>
<organism evidence="12">
    <name type="scientific">Naegleria gruberi</name>
    <name type="common">Amoeba</name>
    <dbReference type="NCBI Taxonomy" id="5762"/>
    <lineage>
        <taxon>Eukaryota</taxon>
        <taxon>Discoba</taxon>
        <taxon>Heterolobosea</taxon>
        <taxon>Tetramitia</taxon>
        <taxon>Eutetramitia</taxon>
        <taxon>Vahlkampfiidae</taxon>
        <taxon>Naegleria</taxon>
    </lineage>
</organism>
<dbReference type="InParanoid" id="D2VWE2"/>
<dbReference type="InterPro" id="IPR029787">
    <property type="entry name" value="Nucleotide_cyclase"/>
</dbReference>
<dbReference type="GO" id="GO:0005886">
    <property type="term" value="C:plasma membrane"/>
    <property type="evidence" value="ECO:0007669"/>
    <property type="project" value="TreeGrafter"/>
</dbReference>